<keyword evidence="1" id="KW-1133">Transmembrane helix</keyword>
<feature type="transmembrane region" description="Helical" evidence="1">
    <location>
        <begin position="12"/>
        <end position="29"/>
    </location>
</feature>
<accession>H5XH87</accession>
<reference evidence="2 3" key="1">
    <citation type="submission" date="2011-11" db="EMBL/GenBank/DDBJ databases">
        <title>The Noncontiguous Finished sequence of Saccharomonospora cyanea NA-134.</title>
        <authorList>
            <consortium name="US DOE Joint Genome Institute"/>
            <person name="Lucas S."/>
            <person name="Han J."/>
            <person name="Lapidus A."/>
            <person name="Cheng J.-F."/>
            <person name="Goodwin L."/>
            <person name="Pitluck S."/>
            <person name="Peters L."/>
            <person name="Ovchinnikova G."/>
            <person name="Lu M."/>
            <person name="Detter J.C."/>
            <person name="Han C."/>
            <person name="Tapia R."/>
            <person name="Land M."/>
            <person name="Hauser L."/>
            <person name="Kyrpides N."/>
            <person name="Ivanova N."/>
            <person name="Pagani I."/>
            <person name="Brambilla E.-M."/>
            <person name="Klenk H.-P."/>
            <person name="Woyke T."/>
        </authorList>
    </citation>
    <scope>NUCLEOTIDE SEQUENCE [LARGE SCALE GENOMIC DNA]</scope>
    <source>
        <strain evidence="2 3">NA-134</strain>
    </source>
</reference>
<dbReference type="RefSeq" id="WP_005455273.1">
    <property type="nucleotide sequence ID" value="NZ_CM001440.1"/>
</dbReference>
<keyword evidence="1" id="KW-0472">Membrane</keyword>
<gene>
    <name evidence="2" type="ORF">SaccyDRAFT_1674</name>
</gene>
<keyword evidence="3" id="KW-1185">Reference proteome</keyword>
<organism evidence="2 3">
    <name type="scientific">Saccharomonospora cyanea NA-134</name>
    <dbReference type="NCBI Taxonomy" id="882082"/>
    <lineage>
        <taxon>Bacteria</taxon>
        <taxon>Bacillati</taxon>
        <taxon>Actinomycetota</taxon>
        <taxon>Actinomycetes</taxon>
        <taxon>Pseudonocardiales</taxon>
        <taxon>Pseudonocardiaceae</taxon>
        <taxon>Saccharomonospora</taxon>
    </lineage>
</organism>
<feature type="transmembrane region" description="Helical" evidence="1">
    <location>
        <begin position="338"/>
        <end position="355"/>
    </location>
</feature>
<sequence>MAERTARRTREWVRWTLLGVAVVLLVVFLESQRQEIVDVSYGRSPSSADKVVEGEAGELNEATVPSVEEMTEMVAAEPVVRLPGSVAWWDEEVVREAIGDADVRILVAPPGLDEDERRRIREVENATITVVGTTVGGGILQAAADTVPEWRAQFASGDVTSLLVTMISHLQERESPEVTDAFRWREPTEAELDAVATDLRADGVHVAEGATLENVPEKSSATAFPDAGALYVALPQQPFGEPVPRYGPALTRLFPDRPVVVMYGSWIEYDGPNATDFVELVHAIFYSQLGDRLSTYDYPQDNILNAWLNRVTDVRYAGLFDRPLPYLPFDPLKVTMPALPWLFAACVVGFLALSVRPLRRARSAPEPGHHARLAGLTALAIEVSGLTTEQSDPSLTRGIGKLRAATEALDSDLPGEQVRALLDDAESELDETARLLGRTDYRPFNYLEGRLG</sequence>
<evidence type="ECO:0000313" key="3">
    <source>
        <dbReference type="Proteomes" id="UP000002791"/>
    </source>
</evidence>
<dbReference type="AlphaFoldDB" id="H5XH87"/>
<dbReference type="HOGENOM" id="CLU_032386_0_0_11"/>
<dbReference type="Proteomes" id="UP000002791">
    <property type="component" value="Chromosome"/>
</dbReference>
<proteinExistence type="predicted"/>
<dbReference type="EMBL" id="CM001440">
    <property type="protein sequence ID" value="EHR60572.1"/>
    <property type="molecule type" value="Genomic_DNA"/>
</dbReference>
<name>H5XH87_9PSEU</name>
<dbReference type="STRING" id="882082.SaccyDRAFT_1674"/>
<evidence type="ECO:0000256" key="1">
    <source>
        <dbReference type="SAM" id="Phobius"/>
    </source>
</evidence>
<keyword evidence="1" id="KW-0812">Transmembrane</keyword>
<protein>
    <submittedName>
        <fullName evidence="2">Uncharacterized protein</fullName>
    </submittedName>
</protein>
<dbReference type="eggNOG" id="ENOG5033R0Q">
    <property type="taxonomic scope" value="Bacteria"/>
</dbReference>
<evidence type="ECO:0000313" key="2">
    <source>
        <dbReference type="EMBL" id="EHR60572.1"/>
    </source>
</evidence>
<dbReference type="OrthoDB" id="3341722at2"/>